<dbReference type="InterPro" id="IPR029058">
    <property type="entry name" value="AB_hydrolase_fold"/>
</dbReference>
<feature type="domain" description="Carrier" evidence="5">
    <location>
        <begin position="3712"/>
        <end position="3787"/>
    </location>
</feature>
<dbReference type="InterPro" id="IPR000873">
    <property type="entry name" value="AMP-dep_synth/lig_dom"/>
</dbReference>
<dbReference type="InterPro" id="IPR045851">
    <property type="entry name" value="AMP-bd_C_sf"/>
</dbReference>
<dbReference type="GO" id="GO:0043041">
    <property type="term" value="P:amino acid activation for nonribosomal peptide biosynthetic process"/>
    <property type="evidence" value="ECO:0007669"/>
    <property type="project" value="TreeGrafter"/>
</dbReference>
<dbReference type="InterPro" id="IPR001242">
    <property type="entry name" value="Condensation_dom"/>
</dbReference>
<evidence type="ECO:0000259" key="5">
    <source>
        <dbReference type="PROSITE" id="PS50075"/>
    </source>
</evidence>
<dbReference type="PROSITE" id="PS00012">
    <property type="entry name" value="PHOSPHOPANTETHEINE"/>
    <property type="match status" value="1"/>
</dbReference>
<gene>
    <name evidence="6" type="ORF">BJ875DRAFT_546147</name>
</gene>
<dbReference type="Pfam" id="PF00975">
    <property type="entry name" value="Thioesterase"/>
    <property type="match status" value="1"/>
</dbReference>
<dbReference type="PANTHER" id="PTHR45527">
    <property type="entry name" value="NONRIBOSOMAL PEPTIDE SYNTHETASE"/>
    <property type="match status" value="1"/>
</dbReference>
<dbReference type="Gene3D" id="3.40.50.12780">
    <property type="entry name" value="N-terminal domain of ligase-like"/>
    <property type="match status" value="6"/>
</dbReference>
<dbReference type="GO" id="GO:0016874">
    <property type="term" value="F:ligase activity"/>
    <property type="evidence" value="ECO:0007669"/>
    <property type="project" value="UniProtKB-KW"/>
</dbReference>
<dbReference type="Gene3D" id="3.30.559.30">
    <property type="entry name" value="Nonribosomal peptide synthetase, condensation domain"/>
    <property type="match status" value="6"/>
</dbReference>
<dbReference type="GO" id="GO:0031177">
    <property type="term" value="F:phosphopantetheine binding"/>
    <property type="evidence" value="ECO:0007669"/>
    <property type="project" value="InterPro"/>
</dbReference>
<evidence type="ECO:0000313" key="7">
    <source>
        <dbReference type="Proteomes" id="UP000824998"/>
    </source>
</evidence>
<accession>A0A9P7YC31</accession>
<dbReference type="InterPro" id="IPR006162">
    <property type="entry name" value="Ppantetheine_attach_site"/>
</dbReference>
<dbReference type="InterPro" id="IPR023213">
    <property type="entry name" value="CAT-like_dom_sf"/>
</dbReference>
<dbReference type="Gene3D" id="3.40.50.1820">
    <property type="entry name" value="alpha/beta hydrolase"/>
    <property type="match status" value="1"/>
</dbReference>
<comment type="caution">
    <text evidence="6">The sequence shown here is derived from an EMBL/GenBank/DDBJ whole genome shotgun (WGS) entry which is preliminary data.</text>
</comment>
<keyword evidence="7" id="KW-1185">Reference proteome</keyword>
<dbReference type="GO" id="GO:0044550">
    <property type="term" value="P:secondary metabolite biosynthetic process"/>
    <property type="evidence" value="ECO:0007669"/>
    <property type="project" value="TreeGrafter"/>
</dbReference>
<evidence type="ECO:0000313" key="6">
    <source>
        <dbReference type="EMBL" id="KAG9230477.1"/>
    </source>
</evidence>
<evidence type="ECO:0000256" key="2">
    <source>
        <dbReference type="ARBA" id="ARBA00022553"/>
    </source>
</evidence>
<dbReference type="InterPro" id="IPR001031">
    <property type="entry name" value="Thioesterase"/>
</dbReference>
<keyword evidence="1" id="KW-0596">Phosphopantetheine</keyword>
<dbReference type="PROSITE" id="PS00455">
    <property type="entry name" value="AMP_BINDING"/>
    <property type="match status" value="6"/>
</dbReference>
<dbReference type="Gene3D" id="1.10.1200.10">
    <property type="entry name" value="ACP-like"/>
    <property type="match status" value="5"/>
</dbReference>
<dbReference type="SUPFAM" id="SSF52777">
    <property type="entry name" value="CoA-dependent acyltransferases"/>
    <property type="match status" value="12"/>
</dbReference>
<dbReference type="Pfam" id="PF00550">
    <property type="entry name" value="PP-binding"/>
    <property type="match status" value="6"/>
</dbReference>
<protein>
    <recommendedName>
        <fullName evidence="5">Carrier domain-containing protein</fullName>
    </recommendedName>
</protein>
<feature type="domain" description="Carrier" evidence="5">
    <location>
        <begin position="2674"/>
        <end position="2749"/>
    </location>
</feature>
<proteinExistence type="predicted"/>
<evidence type="ECO:0000256" key="3">
    <source>
        <dbReference type="ARBA" id="ARBA00022598"/>
    </source>
</evidence>
<reference evidence="6" key="1">
    <citation type="journal article" date="2021" name="IMA Fungus">
        <title>Genomic characterization of three marine fungi, including Emericellopsis atlantica sp. nov. with signatures of a generalist lifestyle and marine biomass degradation.</title>
        <authorList>
            <person name="Hagestad O.C."/>
            <person name="Hou L."/>
            <person name="Andersen J.H."/>
            <person name="Hansen E.H."/>
            <person name="Altermark B."/>
            <person name="Li C."/>
            <person name="Kuhnert E."/>
            <person name="Cox R.J."/>
            <person name="Crous P.W."/>
            <person name="Spatafora J.W."/>
            <person name="Lail K."/>
            <person name="Amirebrahimi M."/>
            <person name="Lipzen A."/>
            <person name="Pangilinan J."/>
            <person name="Andreopoulos W."/>
            <person name="Hayes R.D."/>
            <person name="Ng V."/>
            <person name="Grigoriev I.V."/>
            <person name="Jackson S.A."/>
            <person name="Sutton T.D.S."/>
            <person name="Dobson A.D.W."/>
            <person name="Rama T."/>
        </authorList>
    </citation>
    <scope>NUCLEOTIDE SEQUENCE</scope>
    <source>
        <strain evidence="6">TRa018bII</strain>
    </source>
</reference>
<dbReference type="OrthoDB" id="416786at2759"/>
<sequence length="6628" mass="737448">MAFAMLDQVDLTSSPNTIVELFENAARKCPEGTAIQFERSAQATYQELKDMADIVASHFQGLMCKGQLVPVLLPRSIEQIYVILALAKVGAVYVPLDPRSPDTRLCAIITSLQANLVVSPKGSAGRFREANVTVSVVFDPWACIEETMLQPFRVIFVATELVSRDDLAAVLYTSGSTGEPKGVMLSHRNLVEPVRMLSQMEHIDSTTRLFQFASCAFDVHLLDIFCSLFNGATLCQVLARHHASSPKSSMQILSQVFLEKQQVMLKFTFSMIPGALSPLGSKSLHLASSLGLLVMNERERVYATGDYGILTDAGEVRFIGRRDSQIKINGQRVDIAGIKEILAASSINSCVIPIKDHADRMRIYAFVTKEKSYSRRPVTLVQDTTLIKKLHYACRALLPPYMIPKFIVVSAIPLTLSGKVDEQKLSQIVKVSFITRADMNTSTLSADLTPTNDSLGEILASIVAARFSENTPFSDDNLRSYGMTSLDFMVLVNDVKRKFNVSLTFREVFDNPTIRCIAGVLEKKLTQSRITRNIFNSNQNDSPFTDKDQTMPPEQQNSRWIKPSPGQELMFTAQTLLQNHSYSCNFVLRNKSFPLEPERLTSALKVVCSRNEVLRSTYHVLPSDLQNEEGNFSPQICHQKIHPINELSPVCRVDYLESRYKERNLETVLATISKQSRQKFDLGVDSPVRMTLYELSTGGNDWVIHFTIHHIAIDEWAFKIVCRELQSVYHLLEMKNYTKMPLSLPELPQYSEFSRHLNTTEKFDQREEREKWWDSMDFEIFEPFMTELYMHKTTEAPTRLEDDESLMHVRNLDIKEVRLFEAHHCAGSTPFIGWLTLCQIMLGRMTQRSRFALAVPVTDRGMDPKFQDIVGFCLKTLLIPVELAPGDTFESCLNATQQMYSACDQRSLPFEKVVEVISKSRPGKIRPEVMFVYHDKQWEIDSSGSTAVFLDQAENLQLGSSGSRFDLVIHFSKPSPETAHLTFEYRQSLFSLEFIECIARCFEAALCDINSRGTQVSHFQMKCLSTIDEDRLHKWASPPLLSETMERTWIQGNGVLLHELVESMAHESPHTPAIVTTSGSMLSYADLVGTAQNLCQRLIAHGLITQATVLLFINKSAQLVVSKLAVLMGGGRLVVLDPQQKVTINEAKVNIICPDFVIVDSTTSLIWNASSPKFDGIVINVSESEDVPHVQLPVKVSPAEDAYICFSSGSTGSAKCFPISHAAAASSIMSHVERFQLRIGDRVGMVCSTTFDVSMLETFATLAAGGTLCIASHDEFITDLTRCLSSLEVTHVFATPTIVSLLESPAQVPTLRFIALLGEPTTLKLFSLWVGLVDLRNAYGPAEMAMNTHSRKFLKTDDLSRIGQRLGTSMPSVRSYILDIHGNLTLPGCTGDLYIGAREPQKLDQLSRGYISPESMNARYINHSTLGRLYNTGDVCFYTFDGELNLVGRSDDQIKVRGVRINLGDIEQTIQCITEHQIAVQVCGGSDPSLPEPEVCIFVHFPTSPSENQIEPTNPVCSWLLPLSSHHRETLQGVRRHAFERLMDAMVPRFWLPVRYFPCSHNGKLDHKTLKSWTVEFSSHNKKAEYATLIPPRERQLSSNAIMETTLGQTLIQSWKNVFHVSDDNIDTNMTFLRVGGDSISAIRYVSNLRANGIIGCTVSLLYESPTIELLYNAVKHSQIPRSKTSAELGGGMGSRSIYSMLESRDDFLEIRQSIEIEASALGISPPEMRRVYPVTSMQRAMLLQTESHPEIYISQVTLNIHGKLDVEQMVSAWRTICFAHPTMHTTFIQIMSKGLLSFFSVEVEPSTIFELPQINQDVFSPEASMHELAVDGERGFKLGGAMFRLLILEGREQNHKLVFSCHHASCDGWSLSIILRDLANAYQGSRVQSKPSFSDMVDFDTKRDKSAAKAYWQMYLRNDAPTESITSNPPISGSLEMASVMRIVTSISAGKLSEFSQKRNITPVVALQAAWAHILSRMTGTNDVAFGVVVSGRNVNIDGIDEMTGNFLNTVPLRVDTGSNSDLDTMLKEIYQSSVDALEHYHLSLEEIIELSDNPRIFDTVLVFENYADRIDRIAFGSFHLQEISGREFSEIPLSVVLEFVEDGLMITLKFNEALYQVWHVESLIQHYIDIISDIISEAPVAELGQSKPYFELTSVNNTLASVREELQTPSNSSLISLFDGAVQAFPMHVAVEEEATAVTFSQLSEKMDVVSNFLIKSSVCRGSIVPIMFSHSISMVATMLGVMKAGAAYCPIDIESPEPKIRRMLESIGARIIIGDAYSQSKLSEAFAIDFRYICIDEVWQEREKPTTWTEAGVPSIVTPQDPCYVLFTSGSTGIPKGCILSHSAVANAIIQTSSTTGIGEKSRVLLFANYIFDASVVDIFGSLTNGATLCLSPRAKLLSNLESVITERRISYFHSTPTVARVLSPDSCVSLKTLVVGGERMSRKLRDMWADRVMLYDGYGPTECAVQVSTTLLNPWSDVGVISAPLRGNIILLMSVHGDITRIGQIGEVCIGGLQMFSGYLGDAEPTVPTSRRMLGIDIPLFATGDLGRYRPDMTIELLGRNDEQIKLSGERLDVEEVESIICSFEGVQRCAVLAERNQLYALVESRKGTYGPTADQIKQWCLEYLPARLVPLVLLCQNLPLTRSSKLDRLGVIEMFRGLQKQLLATAETQLLSETELSIGLMIAAISGRQSHDATLPLHQSGLNSLDILHLRSSIAKRYGFSLSLAKFWLAENIRSLAQLVDKNLELAHECEKGESPALGHVRPASDSQIAVWMAQNRYSDSTYNVGRVLHFSDIDLSLMYDSLKAVVEFFDIFKITFEWHFDTESLNQRLNSESKTSLELHNLDACKDVLAAVRLICSQDYRRPFNLESGPLSSFRLFTSKAKDAFLYYNIHHVLVDEWTCDKLVTAIIKEYQGLPWKQTIDLSWGTLAAVREDDARSDDALREWKRELSGAGPFDTYSWPCGNTDLENRTLAKTSSLKLPTADVEDFKLQLKDHLSIFQALLSAFQALLHHLIVLIPVSRRGFDAKSLNTIGNMTNTVAIKSDVETEESFQALGAKTAKSINFARENSFVPIEKILGTISSAVAEHSVMFVYNKESSHPGITDFSDMSPILLPHTSTMFDLTLNVVEENDGLSIFVTFNAKRFASSIMEKLAESYLQMLTQIGRFGAGQTLQNILSCMVSDYQRPELPSPGLSTFGGILLHQRFETRAAEAPSSIAIDYATNGRHFMLSYSDLNHKADQIAAILHERYGIVRGDIVPIFLDQTPDILIALIGVLKSGACYTPIPKDGSWPMGRMSQIIQRCQAKVLITDANVVPAVEIAIFNLTSPLAHRNRRPRPVCLATPASPAYILWTSGTTGEPKGVILSHTAALSCIYNISGKLYPKSTSDRVFQFSSPVFDVSVVDYFATLSLGATLCMMPRAEMLTDIQKALAMLRPTAASLTPTVAEMLDPNASGLLTLIVSGEIVSSKLRDMFIGAGTHLINGYGPTESNIVTYVVMNKQDDIHSIGKPFASAQVVILDTFGNIAPTFVRGEIHIGGPHLFSGYQSREDLTARAQQNYQKYGLLYKTGDIGYLDAAGNIIFGGRRDTQIKLHGQRLEPEEISSIMSRISYVQGSAVVLVEGKLVAFVVYGASSSKSYQGTIRLVAHNRKDMDEIRDHVRGKVPAALVPSVWLRISRVPFTISGKLDIPSLSSLVEASPADEKQGKDPPENQYEEKIREICVRTLGHFAGMSANLLDHGLDSYLAMILLSRLRMEFPFLQLSFRDLLANASPRRLAILVRDYASLEARPQLHSRETERVVADRFVLRPHPVSSIQKRFCLAQDIFQDATYNIPGLFETQSISVKAIQLAFDNLVAENSIFRTYFEFDPAKGYQQIIMSDLQVNVSEYSPMAPQVFVTEEQMRIVLQSELTKPFDTASPPLLRCMVFKGSRGRVSIFVNFHHSIMDEQSLDLFITKLSSKIKPAVVNLPKTNHSVKSMQYTTYCIEEQRKLRDTTSVSNSTTFWKNHLQGIETMALPTIPPPQIAEAANATLTTSVSVSKLAFGWAQEQGITNFSVYLTYFQITLARCWDWSEPTVLIPISQRPVNCGDIFGCFLNTVPIHSHIDNSISLETTMENSNHVLLDIMEHSFLPYESILELSGLKSDSFPLMFVYHEDTSKVGDILKDNSRVVRELSGNVKPKFQLTFSITMKREGSNVSLELNIDYDVSKVSTTVIRRLCEHYKALLLSAHSQNKKTAVGDLEILTEEERTLLRQHRLQDTPVNHFMQVYDLIEDRVRSSPDSIACWFEADKKTSYAGLWTLVECSFNLLSQYYTQANARVAIFMEPSVERVAALIGTLKAGFAYVPLDTEWPTLKIAAVLHDCAPTAILVSQSGLRNLTQALKTDNNEMPVIIEPFAQIPAKGQPEGSLKASIAASDLAYVMYTSGTTGVPKGVQVEHGALNNSLDEHCRIYQLSTDSRLLQLAPWTFDVSVVDILATLSRGATLCLGSKDYLLSRLQDAVNLMGITHLATTPTIAALLNPDTSPTLETLAIGGEPMTAKVQRTWANAVRLLNVYGPTETTVNVAYCQVQPDSDVSVIGKSMRNIQLYILNDQLQEVPVGSVGQLAIGGVQLARGYTDEDLSKICFLTHRVFGRIFLTGDLAKFAVDGSVHCLGRRDNQVKLHGQRIEIEEIERLIISCPEVQSTVVLLISTEQFKGICGAFSIQSGAGADAGTLVLRPNKETSDLVSRLDHLLRLQLPQYSVPRRWVPLSRVPTLPNGKVDRTAVHAAILALSKRELENFAVHRMPPLGGGRALESKNEKLLGISFGEVLGSTDLCKESNFFNLSGDSISAIRLCSAASYHGLRIMISDIYKNPTLEQLASVAKDTYQQKTPSLTPGGEIHHTPVMEWFFGLRKKNPDWYNQNFAIKLKSLGDLGKIPSAWETIIRTHPMLSTKSLDGASQVELLQPFPKHAFHVSRQKLESFSALLDGIVDMASGLSLATGRVSSLGLFNISGDGYCVFCVHHLVIDIVSWQIVFDDLSRLLRGGSILPELGTFQAWSQRVQERRLSPASEATRRNSKAAIQQRHSNSLIAPSLAKTAHLNVVATAKVVELRMPEALTKFLLSDANRYTRTEPVDILLTSLILAFKKWKGIQEIEICLESHGRDLKDETLDLSRTVGWFTSMTYVIFSVNSHAEEQLGELITEVKDKRTSVMAGVDLTDQFSKREDEVPVVTFNYHGSYSTNNERDCFDIIDIGEARADEDPENLRFAAIDAGCGINNGVLTLNLIYSTSIHKKIEAEELLTLWKKSLETTLDYCKVDTNIDMLTSREVPSLLLQRHQLAALVDSSLKPVGVEPFMVENIVLATDMQKGMVLASREFGSYMESFTYSIQGPCEPELFFLAWLKVAEKHAAARSIFIMCDVADTSLRGEVLQVILSPDNLLPSFRTGFREFKPLRFDYGKATMQIHLHQTADGSSKFTWEYHHALIDGWSAGILMRDFQSAYLDRLGTAAVSFERVRTRLASSAHEQKYSFWKSELKGAKPNRLYDHSQSKTSQNKRLVDQRHDQTLSGMSQDRIKACAAAESTTVSTLLRAAWILALSYFCGDEEIIFGATVSGRNVEVSGIEEIVGPCVNTVPFRIQVDNCESRESFIRRVHLKSAALVQNDEVSLHKIYEVSGKKDLFDSTFVYQNYAKSPRDPDLPFTMKLLEAEERTDIPLNVMVSHTDSDELHVAALLHGEKFCTEFLSDLFAAFAAALSWVSGLHNPVSKVKDLALLSTTAKHRVESISLGPLLYHQGLTVWELFAHAAGRAPEKTALEFYISGNIEVMSYRSLFAKAETLARYIYLRGTRDGDKVAVYMDKSPMAIIVMLSLLRLGAICVPIRFSSPNKRIESLMQEATPKLVILFEKDARSFSESWDKLYVEQGLDLKASGQAILPESTSAMESIAMILFTSGTSGTPKGVFMPNRQVAGYATAMAEAYRYDLNSRVFSFANYTFDVFITDVFGALSAGALVCLAPQIATVDNLTKLLNQSRSTHVNLTSSVASILTPDELPHLQYLVLTGEPATGKLYQTWVPRVRVTNSYGPTEAAVVTFLDVTTDTDPQCVGNVVSGMEVLILDDWLRRVPIGVAGSIYTSGNQLSLGYLDRPEQTAKLFVPNPYSPGRLMYNTGDSGAFDSRGRVLCLDRKDQQVKINGQRVELSEIEEALGSDYRVFTTAIFNPIVKRNQVIAFFEFEVADAFDLKSQSPEALNAGLMLRARARQSLPSYMVPSAFIPVEQLRLTSNGKIDRANLRQLFLDDFLPGFVENDSPAPIRHSLETVSETESKLLNVVIEFSGISSLSVDTDLFAGVLDSLTSMSLAGRLRKIFQTTVLLQWVLDSSTIRDLASRIDSGNQNKQDPLDSSLDNFILQMPPTTTFSHCKGRNIFCIHGASGLSYVFHGLSSILPEFNVIGINDPHYGDRDAYRDVAEMTDLYLKTILHHQTRGHFVLLGYSFGAHIAVEIARSLHDRHFTAQLILVDSSVEPGSSERFRSPESAAAVYNSFKIEINDVASTDEEKEFLQRLEPEVTRNLRLMTGYQMEYFPWTATFLRACSNLDEERRNGIDISNGYGAFVKSLRVERISGDHYNVFSDGNISFNGAVIRRALGLN</sequence>
<evidence type="ECO:0000256" key="1">
    <source>
        <dbReference type="ARBA" id="ARBA00022450"/>
    </source>
</evidence>
<dbReference type="NCBIfam" id="TIGR01733">
    <property type="entry name" value="AA-adenyl-dom"/>
    <property type="match status" value="1"/>
</dbReference>
<dbReference type="Pfam" id="PF00501">
    <property type="entry name" value="AMP-binding"/>
    <property type="match status" value="6"/>
</dbReference>
<dbReference type="InterPro" id="IPR042099">
    <property type="entry name" value="ANL_N_sf"/>
</dbReference>
<dbReference type="Gene3D" id="3.30.559.10">
    <property type="entry name" value="Chloramphenicol acetyltransferase-like domain"/>
    <property type="match status" value="6"/>
</dbReference>
<dbReference type="PANTHER" id="PTHR45527:SF1">
    <property type="entry name" value="FATTY ACID SYNTHASE"/>
    <property type="match status" value="1"/>
</dbReference>
<dbReference type="PROSITE" id="PS50075">
    <property type="entry name" value="CARRIER"/>
    <property type="match status" value="6"/>
</dbReference>
<feature type="region of interest" description="Disordered" evidence="4">
    <location>
        <begin position="536"/>
        <end position="562"/>
    </location>
</feature>
<feature type="domain" description="Carrier" evidence="5">
    <location>
        <begin position="449"/>
        <end position="525"/>
    </location>
</feature>
<dbReference type="GO" id="GO:0005737">
    <property type="term" value="C:cytoplasm"/>
    <property type="evidence" value="ECO:0007669"/>
    <property type="project" value="TreeGrafter"/>
</dbReference>
<dbReference type="Proteomes" id="UP000824998">
    <property type="component" value="Unassembled WGS sequence"/>
</dbReference>
<dbReference type="InterPro" id="IPR009081">
    <property type="entry name" value="PP-bd_ACP"/>
</dbReference>
<dbReference type="InterPro" id="IPR036736">
    <property type="entry name" value="ACP-like_sf"/>
</dbReference>
<feature type="domain" description="Carrier" evidence="5">
    <location>
        <begin position="4796"/>
        <end position="4870"/>
    </location>
</feature>
<dbReference type="InterPro" id="IPR020845">
    <property type="entry name" value="AMP-binding_CS"/>
</dbReference>
<name>A0A9P7YC31_9HELO</name>
<keyword evidence="2" id="KW-0597">Phosphoprotein</keyword>
<dbReference type="SMART" id="SM00823">
    <property type="entry name" value="PKS_PP"/>
    <property type="match status" value="2"/>
</dbReference>
<dbReference type="FunFam" id="3.30.300.30:FF:000015">
    <property type="entry name" value="Nonribosomal peptide synthase SidD"/>
    <property type="match status" value="4"/>
</dbReference>
<dbReference type="InterPro" id="IPR020806">
    <property type="entry name" value="PKS_PP-bd"/>
</dbReference>
<organism evidence="6 7">
    <name type="scientific">Amylocarpus encephaloides</name>
    <dbReference type="NCBI Taxonomy" id="45428"/>
    <lineage>
        <taxon>Eukaryota</taxon>
        <taxon>Fungi</taxon>
        <taxon>Dikarya</taxon>
        <taxon>Ascomycota</taxon>
        <taxon>Pezizomycotina</taxon>
        <taxon>Leotiomycetes</taxon>
        <taxon>Helotiales</taxon>
        <taxon>Helotiales incertae sedis</taxon>
        <taxon>Amylocarpus</taxon>
    </lineage>
</organism>
<dbReference type="SUPFAM" id="SSF47336">
    <property type="entry name" value="ACP-like"/>
    <property type="match status" value="5"/>
</dbReference>
<dbReference type="Gene3D" id="3.30.300.30">
    <property type="match status" value="6"/>
</dbReference>
<dbReference type="SUPFAM" id="SSF56801">
    <property type="entry name" value="Acetyl-CoA synthetase-like"/>
    <property type="match status" value="6"/>
</dbReference>
<feature type="domain" description="Carrier" evidence="5">
    <location>
        <begin position="1602"/>
        <end position="1679"/>
    </location>
</feature>
<dbReference type="InterPro" id="IPR010071">
    <property type="entry name" value="AA_adenyl_dom"/>
</dbReference>
<evidence type="ECO:0000256" key="4">
    <source>
        <dbReference type="SAM" id="MobiDB-lite"/>
    </source>
</evidence>
<dbReference type="NCBIfam" id="NF003417">
    <property type="entry name" value="PRK04813.1"/>
    <property type="match status" value="7"/>
</dbReference>
<feature type="domain" description="Carrier" evidence="5">
    <location>
        <begin position="6298"/>
        <end position="6373"/>
    </location>
</feature>
<keyword evidence="3" id="KW-0436">Ligase</keyword>
<dbReference type="EMBL" id="MU251669">
    <property type="protein sequence ID" value="KAG9230477.1"/>
    <property type="molecule type" value="Genomic_DNA"/>
</dbReference>
<dbReference type="Pfam" id="PF00668">
    <property type="entry name" value="Condensation"/>
    <property type="match status" value="6"/>
</dbReference>
<dbReference type="SUPFAM" id="SSF53474">
    <property type="entry name" value="alpha/beta-Hydrolases"/>
    <property type="match status" value="1"/>
</dbReference>